<dbReference type="InterPro" id="IPR029026">
    <property type="entry name" value="tRNA_m1G_MTases_N"/>
</dbReference>
<dbReference type="KEGG" id="hgn:E6W36_06075"/>
<dbReference type="GO" id="GO:0005737">
    <property type="term" value="C:cytoplasm"/>
    <property type="evidence" value="ECO:0007669"/>
    <property type="project" value="UniProtKB-SubCell"/>
</dbReference>
<keyword evidence="2 5" id="KW-0808">Transferase</keyword>
<dbReference type="InterPro" id="IPR003742">
    <property type="entry name" value="RlmH-like"/>
</dbReference>
<reference evidence="7" key="1">
    <citation type="submission" date="2019-04" db="EMBL/GenBank/DDBJ databases">
        <title>Complete genome sequence of Sphingomonas sp. W1-2-3.</title>
        <authorList>
            <person name="Im W.T."/>
        </authorList>
    </citation>
    <scope>NUCLEOTIDE SEQUENCE [LARGE SCALE GENOMIC DNA]</scope>
    <source>
        <strain evidence="7">W1-2-3</strain>
    </source>
</reference>
<dbReference type="EC" id="2.1.1.177" evidence="5"/>
<keyword evidence="7" id="KW-1185">Reference proteome</keyword>
<evidence type="ECO:0000256" key="3">
    <source>
        <dbReference type="ARBA" id="ARBA00022691"/>
    </source>
</evidence>
<dbReference type="SUPFAM" id="SSF75217">
    <property type="entry name" value="alpha/beta knot"/>
    <property type="match status" value="1"/>
</dbReference>
<evidence type="ECO:0000256" key="5">
    <source>
        <dbReference type="HAMAP-Rule" id="MF_00658"/>
    </source>
</evidence>
<sequence length="141" mass="15612">MLLHILAVGKIGRCPEADLVDRYLARIAWPVRITESPDGRAPKWPTPLAPHRTLVLDERGKTLDSIAFSALLGQWRDGGVRETRLLIGGADGHDDAVRAEADFLLSFGPMTWPHMMVRAMLAEQLYRALAILAGHPYHRAG</sequence>
<feature type="binding site" evidence="5">
    <location>
        <position position="56"/>
    </location>
    <ligand>
        <name>S-adenosyl-L-methionine</name>
        <dbReference type="ChEBI" id="CHEBI:59789"/>
    </ligand>
</feature>
<protein>
    <recommendedName>
        <fullName evidence="5">Ribosomal RNA large subunit methyltransferase H</fullName>
        <ecNumber evidence="5">2.1.1.177</ecNumber>
    </recommendedName>
    <alternativeName>
        <fullName evidence="5">23S rRNA (pseudouridine1915-N3)-methyltransferase</fullName>
    </alternativeName>
    <alternativeName>
        <fullName evidence="5">23S rRNA m3Psi1915 methyltransferase</fullName>
    </alternativeName>
    <alternativeName>
        <fullName evidence="5">rRNA (pseudouridine-N3-)-methyltransferase RlmH</fullName>
    </alternativeName>
</protein>
<dbReference type="RefSeq" id="WP_222874118.1">
    <property type="nucleotide sequence ID" value="NZ_CP039704.1"/>
</dbReference>
<dbReference type="InterPro" id="IPR029028">
    <property type="entry name" value="Alpha/beta_knot_MTases"/>
</dbReference>
<dbReference type="PANTHER" id="PTHR33603:SF1">
    <property type="entry name" value="RIBOSOMAL RNA LARGE SUBUNIT METHYLTRANSFERASE H"/>
    <property type="match status" value="1"/>
</dbReference>
<accession>A0A4D7C0N6</accession>
<dbReference type="PANTHER" id="PTHR33603">
    <property type="entry name" value="METHYLTRANSFERASE"/>
    <property type="match status" value="1"/>
</dbReference>
<keyword evidence="5" id="KW-0698">rRNA processing</keyword>
<keyword evidence="5" id="KW-0963">Cytoplasm</keyword>
<evidence type="ECO:0000256" key="4">
    <source>
        <dbReference type="ARBA" id="ARBA00038303"/>
    </source>
</evidence>
<comment type="catalytic activity">
    <reaction evidence="5">
        <text>pseudouridine(1915) in 23S rRNA + S-adenosyl-L-methionine = N(3)-methylpseudouridine(1915) in 23S rRNA + S-adenosyl-L-homocysteine + H(+)</text>
        <dbReference type="Rhea" id="RHEA:42752"/>
        <dbReference type="Rhea" id="RHEA-COMP:10221"/>
        <dbReference type="Rhea" id="RHEA-COMP:10222"/>
        <dbReference type="ChEBI" id="CHEBI:15378"/>
        <dbReference type="ChEBI" id="CHEBI:57856"/>
        <dbReference type="ChEBI" id="CHEBI:59789"/>
        <dbReference type="ChEBI" id="CHEBI:65314"/>
        <dbReference type="ChEBI" id="CHEBI:74486"/>
        <dbReference type="EC" id="2.1.1.177"/>
    </reaction>
</comment>
<dbReference type="GO" id="GO:0070038">
    <property type="term" value="F:rRNA (pseudouridine-N3-)-methyltransferase activity"/>
    <property type="evidence" value="ECO:0007669"/>
    <property type="project" value="UniProtKB-UniRule"/>
</dbReference>
<organism evidence="6 7">
    <name type="scientific">Hankyongella ginsenosidimutans</name>
    <dbReference type="NCBI Taxonomy" id="1763828"/>
    <lineage>
        <taxon>Bacteria</taxon>
        <taxon>Pseudomonadati</taxon>
        <taxon>Pseudomonadota</taxon>
        <taxon>Alphaproteobacteria</taxon>
        <taxon>Sphingomonadales</taxon>
        <taxon>Sphingomonadaceae</taxon>
        <taxon>Hankyongella</taxon>
    </lineage>
</organism>
<dbReference type="EMBL" id="CP039704">
    <property type="protein sequence ID" value="QCI79284.1"/>
    <property type="molecule type" value="Genomic_DNA"/>
</dbReference>
<dbReference type="Proteomes" id="UP000298714">
    <property type="component" value="Chromosome"/>
</dbReference>
<comment type="subcellular location">
    <subcellularLocation>
        <location evidence="5">Cytoplasm</location>
    </subcellularLocation>
</comment>
<keyword evidence="1 5" id="KW-0489">Methyltransferase</keyword>
<dbReference type="AlphaFoldDB" id="A0A4D7C0N6"/>
<evidence type="ECO:0000313" key="6">
    <source>
        <dbReference type="EMBL" id="QCI79284.1"/>
    </source>
</evidence>
<feature type="binding site" evidence="5">
    <location>
        <position position="88"/>
    </location>
    <ligand>
        <name>S-adenosyl-L-methionine</name>
        <dbReference type="ChEBI" id="CHEBI:59789"/>
    </ligand>
</feature>
<evidence type="ECO:0000256" key="1">
    <source>
        <dbReference type="ARBA" id="ARBA00022603"/>
    </source>
</evidence>
<dbReference type="Gene3D" id="3.40.1280.10">
    <property type="match status" value="1"/>
</dbReference>
<dbReference type="CDD" id="cd18081">
    <property type="entry name" value="RlmH-like"/>
    <property type="match status" value="1"/>
</dbReference>
<gene>
    <name evidence="5" type="primary">rlmH</name>
    <name evidence="6" type="ORF">E6W36_06075</name>
</gene>
<dbReference type="HAMAP" id="MF_00658">
    <property type="entry name" value="23SrRNA_methyltr_H"/>
    <property type="match status" value="1"/>
</dbReference>
<dbReference type="Pfam" id="PF02590">
    <property type="entry name" value="SPOUT_MTase"/>
    <property type="match status" value="1"/>
</dbReference>
<comment type="subunit">
    <text evidence="5">Homodimer.</text>
</comment>
<evidence type="ECO:0000256" key="2">
    <source>
        <dbReference type="ARBA" id="ARBA00022679"/>
    </source>
</evidence>
<dbReference type="PIRSF" id="PIRSF004505">
    <property type="entry name" value="MT_bac"/>
    <property type="match status" value="1"/>
</dbReference>
<comment type="similarity">
    <text evidence="4 5">Belongs to the RNA methyltransferase RlmH family.</text>
</comment>
<comment type="function">
    <text evidence="5">Specifically methylates the pseudouridine at position 1915 (m3Psi1915) in 23S rRNA.</text>
</comment>
<name>A0A4D7C0N6_9SPHN</name>
<keyword evidence="3 5" id="KW-0949">S-adenosyl-L-methionine</keyword>
<evidence type="ECO:0000313" key="7">
    <source>
        <dbReference type="Proteomes" id="UP000298714"/>
    </source>
</evidence>
<feature type="binding site" evidence="5">
    <location>
        <begin position="107"/>
        <end position="112"/>
    </location>
    <ligand>
        <name>S-adenosyl-L-methionine</name>
        <dbReference type="ChEBI" id="CHEBI:59789"/>
    </ligand>
</feature>
<proteinExistence type="inferred from homology"/>